<dbReference type="InterPro" id="IPR022050">
    <property type="entry name" value="T_hemolysin"/>
</dbReference>
<accession>A0A9X2RP01</accession>
<comment type="caution">
    <text evidence="1">The sequence shown here is derived from an EMBL/GenBank/DDBJ whole genome shotgun (WGS) entry which is preliminary data.</text>
</comment>
<protein>
    <submittedName>
        <fullName evidence="1">Thermostable hemolysin</fullName>
    </submittedName>
</protein>
<dbReference type="Pfam" id="PF12261">
    <property type="entry name" value="T_hemolysin"/>
    <property type="match status" value="1"/>
</dbReference>
<organism evidence="1 2">
    <name type="scientific">Streptomyces telluris</name>
    <dbReference type="NCBI Taxonomy" id="2720021"/>
    <lineage>
        <taxon>Bacteria</taxon>
        <taxon>Bacillati</taxon>
        <taxon>Actinomycetota</taxon>
        <taxon>Actinomycetes</taxon>
        <taxon>Kitasatosporales</taxon>
        <taxon>Streptomycetaceae</taxon>
        <taxon>Streptomyces</taxon>
    </lineage>
</organism>
<evidence type="ECO:0000313" key="1">
    <source>
        <dbReference type="EMBL" id="MCQ8770956.1"/>
    </source>
</evidence>
<sequence>MHISVAARLSQDWSAASDFVRARYERAYGADILPDPDCFVIARKQEGRDGRIVACGGLTFNSDRGFFSERYLDRPVDEVVEAATGQACDREDVVEVGSLAGGGGAGLELVRLLPILSWCQGMRFLMCTVTAELAQTLDRVGIEFQPLAESSADRLTEFERQRWGTYYDHRPMVGVVRLEGISHLFSQTTGKYNFTNLQVALRGERNGKELAHAAR</sequence>
<proteinExistence type="predicted"/>
<keyword evidence="2" id="KW-1185">Reference proteome</keyword>
<dbReference type="EMBL" id="JANIID010000010">
    <property type="protein sequence ID" value="MCQ8770956.1"/>
    <property type="molecule type" value="Genomic_DNA"/>
</dbReference>
<evidence type="ECO:0000313" key="2">
    <source>
        <dbReference type="Proteomes" id="UP001142374"/>
    </source>
</evidence>
<name>A0A9X2RP01_9ACTN</name>
<dbReference type="RefSeq" id="WP_168090657.1">
    <property type="nucleotide sequence ID" value="NZ_JAATER010000001.1"/>
</dbReference>
<dbReference type="AlphaFoldDB" id="A0A9X2RP01"/>
<reference evidence="1" key="1">
    <citation type="submission" date="2022-06" db="EMBL/GenBank/DDBJ databases">
        <title>WGS of actinobacteria.</title>
        <authorList>
            <person name="Thawai C."/>
        </authorList>
    </citation>
    <scope>NUCLEOTIDE SEQUENCE</scope>
    <source>
        <strain evidence="1">AA8</strain>
    </source>
</reference>
<gene>
    <name evidence="1" type="ORF">NQU55_14435</name>
</gene>
<dbReference type="Proteomes" id="UP001142374">
    <property type="component" value="Unassembled WGS sequence"/>
</dbReference>